<evidence type="ECO:0000313" key="2">
    <source>
        <dbReference type="EMBL" id="TDS07522.1"/>
    </source>
</evidence>
<dbReference type="Proteomes" id="UP000294752">
    <property type="component" value="Unassembled WGS sequence"/>
</dbReference>
<dbReference type="RefSeq" id="WP_133642008.1">
    <property type="nucleotide sequence ID" value="NZ_SNZV01000013.1"/>
</dbReference>
<accession>A0A4R7CSA7</accession>
<comment type="caution">
    <text evidence="2">The sequence shown here is derived from an EMBL/GenBank/DDBJ whole genome shotgun (WGS) entry which is preliminary data.</text>
</comment>
<protein>
    <recommendedName>
        <fullName evidence="4">Lipid-binding hydrolase</fullName>
    </recommendedName>
</protein>
<name>A0A4R7CSA7_9SPHI</name>
<feature type="signal peptide" evidence="1">
    <location>
        <begin position="1"/>
        <end position="24"/>
    </location>
</feature>
<evidence type="ECO:0000313" key="3">
    <source>
        <dbReference type="Proteomes" id="UP000294752"/>
    </source>
</evidence>
<keyword evidence="3" id="KW-1185">Reference proteome</keyword>
<organism evidence="2 3">
    <name type="scientific">Sphingobacterium paludis</name>
    <dbReference type="NCBI Taxonomy" id="1476465"/>
    <lineage>
        <taxon>Bacteria</taxon>
        <taxon>Pseudomonadati</taxon>
        <taxon>Bacteroidota</taxon>
        <taxon>Sphingobacteriia</taxon>
        <taxon>Sphingobacteriales</taxon>
        <taxon>Sphingobacteriaceae</taxon>
        <taxon>Sphingobacterium</taxon>
    </lineage>
</organism>
<dbReference type="EMBL" id="SNZV01000013">
    <property type="protein sequence ID" value="TDS07522.1"/>
    <property type="molecule type" value="Genomic_DNA"/>
</dbReference>
<sequence length="172" mass="18858">MNLGFIMQALLAVLLLFTSCSDRVKDNLGDETNFLKVTVNDKVEIYNNVSARWVEGGNSLEITGTRDGSSWMKINVLAKDARVSVGTYMLDDDSTFDIVATYSRINDNQQANFAATRGTVSLLDAFTFEIDDLNEHAIEGSFSGTLIAVRGLEVLDAVELKDGSFSTSIKKQ</sequence>
<dbReference type="AlphaFoldDB" id="A0A4R7CSA7"/>
<proteinExistence type="predicted"/>
<reference evidence="2 3" key="1">
    <citation type="submission" date="2019-03" db="EMBL/GenBank/DDBJ databases">
        <title>Genomic Encyclopedia of Type Strains, Phase III (KMG-III): the genomes of soil and plant-associated and newly described type strains.</title>
        <authorList>
            <person name="Whitman W."/>
        </authorList>
    </citation>
    <scope>NUCLEOTIDE SEQUENCE [LARGE SCALE GENOMIC DNA]</scope>
    <source>
        <strain evidence="2 3">CGMCC 1.12801</strain>
    </source>
</reference>
<evidence type="ECO:0008006" key="4">
    <source>
        <dbReference type="Google" id="ProtNLM"/>
    </source>
</evidence>
<gene>
    <name evidence="2" type="ORF">B0I21_11310</name>
</gene>
<keyword evidence="1" id="KW-0732">Signal</keyword>
<dbReference type="OrthoDB" id="708189at2"/>
<evidence type="ECO:0000256" key="1">
    <source>
        <dbReference type="SAM" id="SignalP"/>
    </source>
</evidence>
<feature type="chain" id="PRO_5020419848" description="Lipid-binding hydrolase" evidence="1">
    <location>
        <begin position="25"/>
        <end position="172"/>
    </location>
</feature>